<name>A0ABR4WAJ7_9GAMM</name>
<evidence type="ECO:0000313" key="4">
    <source>
        <dbReference type="Proteomes" id="UP000029443"/>
    </source>
</evidence>
<feature type="signal peptide" evidence="1">
    <location>
        <begin position="1"/>
        <end position="18"/>
    </location>
</feature>
<dbReference type="PANTHER" id="PTHR42834:SF1">
    <property type="entry name" value="ENDONUCLEASE_EXONUCLEASE_PHOSPHATASE FAMILY PROTEIN (AFU_ORTHOLOGUE AFUA_3G09210)"/>
    <property type="match status" value="1"/>
</dbReference>
<keyword evidence="4" id="KW-1185">Reference proteome</keyword>
<reference evidence="3 4" key="1">
    <citation type="submission" date="2012-09" db="EMBL/GenBank/DDBJ databases">
        <title>Genome Sequence of alkane-degrading Bacterium Alcanivorax jadensis T9.</title>
        <authorList>
            <person name="Lai Q."/>
            <person name="Shao Z."/>
        </authorList>
    </citation>
    <scope>NUCLEOTIDE SEQUENCE [LARGE SCALE GENOMIC DNA]</scope>
    <source>
        <strain evidence="3 4">T9</strain>
    </source>
</reference>
<evidence type="ECO:0000313" key="3">
    <source>
        <dbReference type="EMBL" id="KGD60433.1"/>
    </source>
</evidence>
<protein>
    <recommendedName>
        <fullName evidence="2">Endonuclease/exonuclease/phosphatase domain-containing protein</fullName>
    </recommendedName>
</protein>
<sequence length="312" mass="35292">MRYLIFCLCLLVATGLWADCRGLAPDRGVPAPAADEWTLATLNLWRLRDTRKDSRLDEPLSEAVLNRRIQALAGFIAGPLQAPHMLAVQEVENRELLEALAVRLARHGWRYRVALKEGNDPSGMDVGLLYRQPVRIVSVESLFAEQEFHGHSLFSRPPLHVTVRSPRQLQLVVVHLRSARGLHKSRVRQKRQRQAALLASWAIEQSVPLIMAGDFNSTWGAGRISASYRRFAQSGLFNLWQRLPKRERYSFRHRCRPQALDHIWVSPDLETSVSTMAVSRGNAGRYNSLYGSQGVAPVSDHDALVVYFSAER</sequence>
<feature type="domain" description="Endonuclease/exonuclease/phosphatase" evidence="2">
    <location>
        <begin position="66"/>
        <end position="301"/>
    </location>
</feature>
<keyword evidence="1" id="KW-0732">Signal</keyword>
<dbReference type="Proteomes" id="UP000029443">
    <property type="component" value="Unassembled WGS sequence"/>
</dbReference>
<evidence type="ECO:0000256" key="1">
    <source>
        <dbReference type="SAM" id="SignalP"/>
    </source>
</evidence>
<accession>A0ABR4WAJ7</accession>
<gene>
    <name evidence="3" type="ORF">T9A_02610</name>
</gene>
<dbReference type="InterPro" id="IPR036691">
    <property type="entry name" value="Endo/exonu/phosph_ase_sf"/>
</dbReference>
<proteinExistence type="predicted"/>
<dbReference type="EMBL" id="ARXU01000011">
    <property type="protein sequence ID" value="KGD60433.1"/>
    <property type="molecule type" value="Genomic_DNA"/>
</dbReference>
<dbReference type="Pfam" id="PF03372">
    <property type="entry name" value="Exo_endo_phos"/>
    <property type="match status" value="1"/>
</dbReference>
<dbReference type="SUPFAM" id="SSF56219">
    <property type="entry name" value="DNase I-like"/>
    <property type="match status" value="1"/>
</dbReference>
<dbReference type="PANTHER" id="PTHR42834">
    <property type="entry name" value="ENDONUCLEASE/EXONUCLEASE/PHOSPHATASE FAMILY PROTEIN (AFU_ORTHOLOGUE AFUA_3G09210)"/>
    <property type="match status" value="1"/>
</dbReference>
<evidence type="ECO:0000259" key="2">
    <source>
        <dbReference type="Pfam" id="PF03372"/>
    </source>
</evidence>
<organism evidence="3 4">
    <name type="scientific">Alcanivorax jadensis T9</name>
    <dbReference type="NCBI Taxonomy" id="1177181"/>
    <lineage>
        <taxon>Bacteria</taxon>
        <taxon>Pseudomonadati</taxon>
        <taxon>Pseudomonadota</taxon>
        <taxon>Gammaproteobacteria</taxon>
        <taxon>Oceanospirillales</taxon>
        <taxon>Alcanivoracaceae</taxon>
        <taxon>Alcanivorax</taxon>
    </lineage>
</organism>
<comment type="caution">
    <text evidence="3">The sequence shown here is derived from an EMBL/GenBank/DDBJ whole genome shotgun (WGS) entry which is preliminary data.</text>
</comment>
<feature type="chain" id="PRO_5045478144" description="Endonuclease/exonuclease/phosphatase domain-containing protein" evidence="1">
    <location>
        <begin position="19"/>
        <end position="312"/>
    </location>
</feature>
<dbReference type="Gene3D" id="3.60.10.10">
    <property type="entry name" value="Endonuclease/exonuclease/phosphatase"/>
    <property type="match status" value="1"/>
</dbReference>
<dbReference type="InterPro" id="IPR005135">
    <property type="entry name" value="Endo/exonuclease/phosphatase"/>
</dbReference>